<organism evidence="1 2">
    <name type="scientific">Rubroshorea leprosula</name>
    <dbReference type="NCBI Taxonomy" id="152421"/>
    <lineage>
        <taxon>Eukaryota</taxon>
        <taxon>Viridiplantae</taxon>
        <taxon>Streptophyta</taxon>
        <taxon>Embryophyta</taxon>
        <taxon>Tracheophyta</taxon>
        <taxon>Spermatophyta</taxon>
        <taxon>Magnoliopsida</taxon>
        <taxon>eudicotyledons</taxon>
        <taxon>Gunneridae</taxon>
        <taxon>Pentapetalae</taxon>
        <taxon>rosids</taxon>
        <taxon>malvids</taxon>
        <taxon>Malvales</taxon>
        <taxon>Dipterocarpaceae</taxon>
        <taxon>Rubroshorea</taxon>
    </lineage>
</organism>
<name>A0AAV5L026_9ROSI</name>
<evidence type="ECO:0000313" key="1">
    <source>
        <dbReference type="EMBL" id="GKV30427.1"/>
    </source>
</evidence>
<comment type="caution">
    <text evidence="1">The sequence shown here is derived from an EMBL/GenBank/DDBJ whole genome shotgun (WGS) entry which is preliminary data.</text>
</comment>
<evidence type="ECO:0000313" key="2">
    <source>
        <dbReference type="Proteomes" id="UP001054252"/>
    </source>
</evidence>
<dbReference type="EMBL" id="BPVZ01000086">
    <property type="protein sequence ID" value="GKV30427.1"/>
    <property type="molecule type" value="Genomic_DNA"/>
</dbReference>
<accession>A0AAV5L026</accession>
<gene>
    <name evidence="1" type="ORF">SLEP1_g39236</name>
</gene>
<proteinExistence type="predicted"/>
<dbReference type="AlphaFoldDB" id="A0AAV5L026"/>
<sequence>MAWLEDDDSVQVSCELAVRDISVPFKQDVPLRAIEYDFGWLSGEDGSVHQNNASMIEMLIL</sequence>
<protein>
    <submittedName>
        <fullName evidence="1">Uncharacterized protein</fullName>
    </submittedName>
</protein>
<keyword evidence="2" id="KW-1185">Reference proteome</keyword>
<reference evidence="1 2" key="1">
    <citation type="journal article" date="2021" name="Commun. Biol.">
        <title>The genome of Shorea leprosula (Dipterocarpaceae) highlights the ecological relevance of drought in aseasonal tropical rainforests.</title>
        <authorList>
            <person name="Ng K.K.S."/>
            <person name="Kobayashi M.J."/>
            <person name="Fawcett J.A."/>
            <person name="Hatakeyama M."/>
            <person name="Paape T."/>
            <person name="Ng C.H."/>
            <person name="Ang C.C."/>
            <person name="Tnah L.H."/>
            <person name="Lee C.T."/>
            <person name="Nishiyama T."/>
            <person name="Sese J."/>
            <person name="O'Brien M.J."/>
            <person name="Copetti D."/>
            <person name="Mohd Noor M.I."/>
            <person name="Ong R.C."/>
            <person name="Putra M."/>
            <person name="Sireger I.Z."/>
            <person name="Indrioko S."/>
            <person name="Kosugi Y."/>
            <person name="Izuno A."/>
            <person name="Isagi Y."/>
            <person name="Lee S.L."/>
            <person name="Shimizu K.K."/>
        </authorList>
    </citation>
    <scope>NUCLEOTIDE SEQUENCE [LARGE SCALE GENOMIC DNA]</scope>
    <source>
        <strain evidence="1">214</strain>
    </source>
</reference>
<dbReference type="Proteomes" id="UP001054252">
    <property type="component" value="Unassembled WGS sequence"/>
</dbReference>